<evidence type="ECO:0000313" key="2">
    <source>
        <dbReference type="EMBL" id="KAJ7692946.1"/>
    </source>
</evidence>
<keyword evidence="3" id="KW-1185">Reference proteome</keyword>
<evidence type="ECO:0008006" key="4">
    <source>
        <dbReference type="Google" id="ProtNLM"/>
    </source>
</evidence>
<feature type="region of interest" description="Disordered" evidence="1">
    <location>
        <begin position="513"/>
        <end position="534"/>
    </location>
</feature>
<gene>
    <name evidence="2" type="ORF">B0H17DRAFT_1179220</name>
</gene>
<organism evidence="2 3">
    <name type="scientific">Mycena rosella</name>
    <name type="common">Pink bonnet</name>
    <name type="synonym">Agaricus rosellus</name>
    <dbReference type="NCBI Taxonomy" id="1033263"/>
    <lineage>
        <taxon>Eukaryota</taxon>
        <taxon>Fungi</taxon>
        <taxon>Dikarya</taxon>
        <taxon>Basidiomycota</taxon>
        <taxon>Agaricomycotina</taxon>
        <taxon>Agaricomycetes</taxon>
        <taxon>Agaricomycetidae</taxon>
        <taxon>Agaricales</taxon>
        <taxon>Marasmiineae</taxon>
        <taxon>Mycenaceae</taxon>
        <taxon>Mycena</taxon>
    </lineage>
</organism>
<dbReference type="SUPFAM" id="SSF81383">
    <property type="entry name" value="F-box domain"/>
    <property type="match status" value="1"/>
</dbReference>
<dbReference type="EMBL" id="JARKIE010000049">
    <property type="protein sequence ID" value="KAJ7692946.1"/>
    <property type="molecule type" value="Genomic_DNA"/>
</dbReference>
<comment type="caution">
    <text evidence="2">The sequence shown here is derived from an EMBL/GenBank/DDBJ whole genome shotgun (WGS) entry which is preliminary data.</text>
</comment>
<evidence type="ECO:0000313" key="3">
    <source>
        <dbReference type="Proteomes" id="UP001221757"/>
    </source>
</evidence>
<reference evidence="2" key="1">
    <citation type="submission" date="2023-03" db="EMBL/GenBank/DDBJ databases">
        <title>Massive genome expansion in bonnet fungi (Mycena s.s.) driven by repeated elements and novel gene families across ecological guilds.</title>
        <authorList>
            <consortium name="Lawrence Berkeley National Laboratory"/>
            <person name="Harder C.B."/>
            <person name="Miyauchi S."/>
            <person name="Viragh M."/>
            <person name="Kuo A."/>
            <person name="Thoen E."/>
            <person name="Andreopoulos B."/>
            <person name="Lu D."/>
            <person name="Skrede I."/>
            <person name="Drula E."/>
            <person name="Henrissat B."/>
            <person name="Morin E."/>
            <person name="Kohler A."/>
            <person name="Barry K."/>
            <person name="LaButti K."/>
            <person name="Morin E."/>
            <person name="Salamov A."/>
            <person name="Lipzen A."/>
            <person name="Mereny Z."/>
            <person name="Hegedus B."/>
            <person name="Baldrian P."/>
            <person name="Stursova M."/>
            <person name="Weitz H."/>
            <person name="Taylor A."/>
            <person name="Grigoriev I.V."/>
            <person name="Nagy L.G."/>
            <person name="Martin F."/>
            <person name="Kauserud H."/>
        </authorList>
    </citation>
    <scope>NUCLEOTIDE SEQUENCE</scope>
    <source>
        <strain evidence="2">CBHHK067</strain>
    </source>
</reference>
<dbReference type="AlphaFoldDB" id="A0AAD7DJ52"/>
<dbReference type="InterPro" id="IPR036047">
    <property type="entry name" value="F-box-like_dom_sf"/>
</dbReference>
<evidence type="ECO:0000256" key="1">
    <source>
        <dbReference type="SAM" id="MobiDB-lite"/>
    </source>
</evidence>
<sequence length="534" mass="58535">MSIIRWLPNEILSETMSCLSKRELVALCKTSHLMNDLATPLLYRDISLTTVSSIETFISTAKTYAGSAQSRSRHVRGFSIINPELNVPPDLVADMISVLSDSRHLQVLEFLANVIPPDLPLHAHFPNLTTFRYLAYPQISAFLNRHPTIISLALYRPGAARVEPVDSILLPNLVTYTGPGAFVPSLVCENKTVEVLCIHWYLDDENVETMLATLSCIVSPKHGLILNSDTLNESTFMQHMALTIPHTLILGFRKIATLSGYISFEYALEIAEHLKKFTALSVLEFLSFEADGQDHGGLDFEIVSAWGAACKTLGEVKLRGLDPSALVHCGVNAPERESNDQIAFSYHCQLWTLPGMELCCPLSGEPNTEELVIPRAGTRGDFGSPAPKKGYVASALLVRRESPVDARAELAKVTTSAPGWLFCRPYTPLADGPAVLRVGLTYPKSTTVPQGTGVRNLRGRKWDTHGTKTFGDTALGVERGPWALWLNITREAATSDAASAGWYPGRFRTPDAAKEPERIVVQGRLNDTKGGSKK</sequence>
<proteinExistence type="predicted"/>
<protein>
    <recommendedName>
        <fullName evidence="4">F-box domain-containing protein</fullName>
    </recommendedName>
</protein>
<name>A0AAD7DJ52_MYCRO</name>
<accession>A0AAD7DJ52</accession>
<dbReference type="Proteomes" id="UP001221757">
    <property type="component" value="Unassembled WGS sequence"/>
</dbReference>